<reference evidence="2" key="1">
    <citation type="journal article" date="2022" name="bioRxiv">
        <title>Sequencing and chromosome-scale assembly of the giantPleurodeles waltlgenome.</title>
        <authorList>
            <person name="Brown T."/>
            <person name="Elewa A."/>
            <person name="Iarovenko S."/>
            <person name="Subramanian E."/>
            <person name="Araus A.J."/>
            <person name="Petzold A."/>
            <person name="Susuki M."/>
            <person name="Suzuki K.-i.T."/>
            <person name="Hayashi T."/>
            <person name="Toyoda A."/>
            <person name="Oliveira C."/>
            <person name="Osipova E."/>
            <person name="Leigh N.D."/>
            <person name="Simon A."/>
            <person name="Yun M.H."/>
        </authorList>
    </citation>
    <scope>NUCLEOTIDE SEQUENCE</scope>
    <source>
        <strain evidence="2">20211129_DDA</strain>
        <tissue evidence="2">Liver</tissue>
    </source>
</reference>
<evidence type="ECO:0000313" key="3">
    <source>
        <dbReference type="Proteomes" id="UP001066276"/>
    </source>
</evidence>
<accession>A0AAV7TQP8</accession>
<comment type="caution">
    <text evidence="2">The sequence shown here is derived from an EMBL/GenBank/DDBJ whole genome shotgun (WGS) entry which is preliminary data.</text>
</comment>
<feature type="region of interest" description="Disordered" evidence="1">
    <location>
        <begin position="1"/>
        <end position="76"/>
    </location>
</feature>
<name>A0AAV7TQP8_PLEWA</name>
<sequence length="143" mass="15010">MGPVRRVAAGGGGLQAISPSSTRVAGIPVSALSRSLAKVPEKQTNRTLGDHTVLSPQQKKEPRGSTAGEDQHGSYEAGAYVQLVTARDGGSTNQTPTLVVSYHQRNASAVTRRVTGGTVATLPNQASKRGRRDPGYEFLIRSS</sequence>
<protein>
    <submittedName>
        <fullName evidence="2">Uncharacterized protein</fullName>
    </submittedName>
</protein>
<gene>
    <name evidence="2" type="ORF">NDU88_004017</name>
</gene>
<organism evidence="2 3">
    <name type="scientific">Pleurodeles waltl</name>
    <name type="common">Iberian ribbed newt</name>
    <dbReference type="NCBI Taxonomy" id="8319"/>
    <lineage>
        <taxon>Eukaryota</taxon>
        <taxon>Metazoa</taxon>
        <taxon>Chordata</taxon>
        <taxon>Craniata</taxon>
        <taxon>Vertebrata</taxon>
        <taxon>Euteleostomi</taxon>
        <taxon>Amphibia</taxon>
        <taxon>Batrachia</taxon>
        <taxon>Caudata</taxon>
        <taxon>Salamandroidea</taxon>
        <taxon>Salamandridae</taxon>
        <taxon>Pleurodelinae</taxon>
        <taxon>Pleurodeles</taxon>
    </lineage>
</organism>
<dbReference type="EMBL" id="JANPWB010000006">
    <property type="protein sequence ID" value="KAJ1178775.1"/>
    <property type="molecule type" value="Genomic_DNA"/>
</dbReference>
<dbReference type="Proteomes" id="UP001066276">
    <property type="component" value="Chromosome 3_2"/>
</dbReference>
<dbReference type="AlphaFoldDB" id="A0AAV7TQP8"/>
<feature type="compositionally biased region" description="Basic and acidic residues" evidence="1">
    <location>
        <begin position="58"/>
        <end position="73"/>
    </location>
</feature>
<evidence type="ECO:0000313" key="2">
    <source>
        <dbReference type="EMBL" id="KAJ1178775.1"/>
    </source>
</evidence>
<proteinExistence type="predicted"/>
<evidence type="ECO:0000256" key="1">
    <source>
        <dbReference type="SAM" id="MobiDB-lite"/>
    </source>
</evidence>
<feature type="region of interest" description="Disordered" evidence="1">
    <location>
        <begin position="124"/>
        <end position="143"/>
    </location>
</feature>
<keyword evidence="3" id="KW-1185">Reference proteome</keyword>